<evidence type="ECO:0000256" key="1">
    <source>
        <dbReference type="PROSITE-ProRule" id="PRU00182"/>
    </source>
</evidence>
<comment type="caution">
    <text evidence="3">The sequence shown here is derived from an EMBL/GenBank/DDBJ whole genome shotgun (WGS) entry which is preliminary data.</text>
</comment>
<reference evidence="3" key="2">
    <citation type="journal article" date="2021" name="PeerJ">
        <title>Extensive microbial diversity within the chicken gut microbiome revealed by metagenomics and culture.</title>
        <authorList>
            <person name="Gilroy R."/>
            <person name="Ravi A."/>
            <person name="Getino M."/>
            <person name="Pursley I."/>
            <person name="Horton D.L."/>
            <person name="Alikhan N.F."/>
            <person name="Baker D."/>
            <person name="Gharbi K."/>
            <person name="Hall N."/>
            <person name="Watson M."/>
            <person name="Adriaenssens E.M."/>
            <person name="Foster-Nyarko E."/>
            <person name="Jarju S."/>
            <person name="Secka A."/>
            <person name="Antonio M."/>
            <person name="Oren A."/>
            <person name="Chaudhuri R.R."/>
            <person name="La Ragione R."/>
            <person name="Hildebrand F."/>
            <person name="Pallen M.J."/>
        </authorList>
    </citation>
    <scope>NUCLEOTIDE SEQUENCE</scope>
    <source>
        <strain evidence="3">G3-8215</strain>
    </source>
</reference>
<organism evidence="3 4">
    <name type="scientific">Candidatus Cryptobacteroides avicola</name>
    <dbReference type="NCBI Taxonomy" id="2840757"/>
    <lineage>
        <taxon>Bacteria</taxon>
        <taxon>Pseudomonadati</taxon>
        <taxon>Bacteroidota</taxon>
        <taxon>Bacteroidia</taxon>
        <taxon>Bacteroidales</taxon>
        <taxon>Candidatus Cryptobacteroides</taxon>
    </lineage>
</organism>
<evidence type="ECO:0000313" key="3">
    <source>
        <dbReference type="EMBL" id="MBO8484702.1"/>
    </source>
</evidence>
<keyword evidence="1" id="KW-0694">RNA-binding</keyword>
<feature type="domain" description="RNA-binding S4" evidence="2">
    <location>
        <begin position="5"/>
        <end position="69"/>
    </location>
</feature>
<proteinExistence type="predicted"/>
<dbReference type="CDD" id="cd00165">
    <property type="entry name" value="S4"/>
    <property type="match status" value="1"/>
</dbReference>
<evidence type="ECO:0000259" key="2">
    <source>
        <dbReference type="SMART" id="SM00363"/>
    </source>
</evidence>
<protein>
    <submittedName>
        <fullName evidence="3">RNA-binding S4 domain-containing protein</fullName>
    </submittedName>
</protein>
<dbReference type="Gene3D" id="3.10.290.10">
    <property type="entry name" value="RNA-binding S4 domain"/>
    <property type="match status" value="1"/>
</dbReference>
<dbReference type="Proteomes" id="UP000725002">
    <property type="component" value="Unassembled WGS sequence"/>
</dbReference>
<dbReference type="InterPro" id="IPR036986">
    <property type="entry name" value="S4_RNA-bd_sf"/>
</dbReference>
<dbReference type="SMART" id="SM00363">
    <property type="entry name" value="S4"/>
    <property type="match status" value="1"/>
</dbReference>
<dbReference type="InterPro" id="IPR002942">
    <property type="entry name" value="S4_RNA-bd"/>
</dbReference>
<evidence type="ECO:0000313" key="4">
    <source>
        <dbReference type="Proteomes" id="UP000725002"/>
    </source>
</evidence>
<dbReference type="EMBL" id="JADILV010000083">
    <property type="protein sequence ID" value="MBO8484702.1"/>
    <property type="molecule type" value="Genomic_DNA"/>
</dbReference>
<reference evidence="3" key="1">
    <citation type="submission" date="2020-10" db="EMBL/GenBank/DDBJ databases">
        <authorList>
            <person name="Gilroy R."/>
        </authorList>
    </citation>
    <scope>NUCLEOTIDE SEQUENCE</scope>
    <source>
        <strain evidence="3">G3-8215</strain>
    </source>
</reference>
<gene>
    <name evidence="3" type="ORF">IAB75_11435</name>
</gene>
<dbReference type="PROSITE" id="PS50889">
    <property type="entry name" value="S4"/>
    <property type="match status" value="1"/>
</dbReference>
<dbReference type="SUPFAM" id="SSF55174">
    <property type="entry name" value="Alpha-L RNA-binding motif"/>
    <property type="match status" value="1"/>
</dbReference>
<accession>A0A940IIL3</accession>
<dbReference type="AlphaFoldDB" id="A0A940IIL3"/>
<sequence>MAEETRIDKYLWAIRVFKTRTDATDACKGGKVRLNGADVKPSRTVRPGDVITARKGAVTYSYRVLETVEKRQGAKLVPQYAENITPQEELAKLKAPVETFFLKRDRGAGRPTKKDRRQMESLWDSLSFNDVPDDVSDMFASGFGFDDDMDAED</sequence>
<dbReference type="GO" id="GO:0003723">
    <property type="term" value="F:RNA binding"/>
    <property type="evidence" value="ECO:0007669"/>
    <property type="project" value="UniProtKB-KW"/>
</dbReference>
<name>A0A940IIL3_9BACT</name>
<dbReference type="Pfam" id="PF01479">
    <property type="entry name" value="S4"/>
    <property type="match status" value="1"/>
</dbReference>